<evidence type="ECO:0000313" key="6">
    <source>
        <dbReference type="Proteomes" id="UP001296993"/>
    </source>
</evidence>
<protein>
    <submittedName>
        <fullName evidence="5">Purine catabolism regulator</fullName>
    </submittedName>
</protein>
<dbReference type="Pfam" id="PF17853">
    <property type="entry name" value="GGDEF_2"/>
    <property type="match status" value="1"/>
</dbReference>
<evidence type="ECO:0000259" key="3">
    <source>
        <dbReference type="Pfam" id="PF13556"/>
    </source>
</evidence>
<evidence type="ECO:0000313" key="5">
    <source>
        <dbReference type="EMBL" id="MBP2384669.1"/>
    </source>
</evidence>
<comment type="caution">
    <text evidence="5">The sequence shown here is derived from an EMBL/GenBank/DDBJ whole genome shotgun (WGS) entry which is preliminary data.</text>
</comment>
<evidence type="ECO:0000259" key="4">
    <source>
        <dbReference type="Pfam" id="PF17853"/>
    </source>
</evidence>
<gene>
    <name evidence="5" type="ORF">JOF47_000180</name>
</gene>
<dbReference type="PANTHER" id="PTHR33744">
    <property type="entry name" value="CARBOHYDRATE DIACID REGULATOR"/>
    <property type="match status" value="1"/>
</dbReference>
<accession>A0ABS4XAE9</accession>
<dbReference type="PANTHER" id="PTHR33744:SF7">
    <property type="entry name" value="PUCR FAMILY TRANSCRIPTIONAL REGULATOR"/>
    <property type="match status" value="1"/>
</dbReference>
<dbReference type="InterPro" id="IPR025736">
    <property type="entry name" value="PucR_C-HTH_dom"/>
</dbReference>
<sequence length="500" mass="54561">MLLPLQDVLDSPLFLKSRPQILAGATRIEQTGVRWVHSSEVLQIAPLLRGEELLLSGGQALLKLRHEAQVQYVQSLADRNVSALAIETAGLAKGIGQRLIEAAEDAGLPLIELRVTVPFVEMAEAINRIIVSQQALALQRADAISQRLAQHIATAGPNLTPLVTLIADALSVNADLVDLAGVPLATSRSIPEEDEALEIVSDIFVSDVVAARLHLQSPRESDRELLTTIAERLGSILALALAQHHRPTRSQIADSALIQAIIRNSSAPEIRELSAQVGLPVTAPVAIVIFRSVELGRIRGALERILRRHSPEIKTYMDSEYLYGIIPLNPSSPRFDRRRLLELMRADIHPLAVQGVMGPGVHDATHGSWSLREALLAEHLVGAMPHAGGLRDCDDVVLERFCARELDGDGVYRFTQELLSELLEHDAQRGSNLVKTLETWLTSGCNSTATASELFLERQTLHKRLNKIFDILGGDPRGTSRMAALHLATRLAAMNPAVDR</sequence>
<keyword evidence="6" id="KW-1185">Reference proteome</keyword>
<feature type="domain" description="CdaR GGDEF-like" evidence="4">
    <location>
        <begin position="266"/>
        <end position="377"/>
    </location>
</feature>
<feature type="domain" description="Purine catabolism PurC-like" evidence="2">
    <location>
        <begin position="7"/>
        <end position="130"/>
    </location>
</feature>
<dbReference type="Gene3D" id="1.10.10.2840">
    <property type="entry name" value="PucR C-terminal helix-turn-helix domain"/>
    <property type="match status" value="1"/>
</dbReference>
<dbReference type="Pfam" id="PF13556">
    <property type="entry name" value="HTH_30"/>
    <property type="match status" value="1"/>
</dbReference>
<name>A0ABS4XAE9_9MICC</name>
<dbReference type="EMBL" id="JAGIOF010000001">
    <property type="protein sequence ID" value="MBP2384669.1"/>
    <property type="molecule type" value="Genomic_DNA"/>
</dbReference>
<organism evidence="5 6">
    <name type="scientific">Paeniglutamicibacter kerguelensis</name>
    <dbReference type="NCBI Taxonomy" id="254788"/>
    <lineage>
        <taxon>Bacteria</taxon>
        <taxon>Bacillati</taxon>
        <taxon>Actinomycetota</taxon>
        <taxon>Actinomycetes</taxon>
        <taxon>Micrococcales</taxon>
        <taxon>Micrococcaceae</taxon>
        <taxon>Paeniglutamicibacter</taxon>
    </lineage>
</organism>
<evidence type="ECO:0000259" key="2">
    <source>
        <dbReference type="Pfam" id="PF07905"/>
    </source>
</evidence>
<dbReference type="Proteomes" id="UP001296993">
    <property type="component" value="Unassembled WGS sequence"/>
</dbReference>
<dbReference type="Pfam" id="PF07905">
    <property type="entry name" value="PucR"/>
    <property type="match status" value="1"/>
</dbReference>
<dbReference type="InterPro" id="IPR042070">
    <property type="entry name" value="PucR_C-HTH_sf"/>
</dbReference>
<feature type="domain" description="PucR C-terminal helix-turn-helix" evidence="3">
    <location>
        <begin position="433"/>
        <end position="490"/>
    </location>
</feature>
<comment type="similarity">
    <text evidence="1">Belongs to the CdaR family.</text>
</comment>
<evidence type="ECO:0000256" key="1">
    <source>
        <dbReference type="ARBA" id="ARBA00006754"/>
    </source>
</evidence>
<dbReference type="RefSeq" id="WP_209995334.1">
    <property type="nucleotide sequence ID" value="NZ_BAAAJY010000006.1"/>
</dbReference>
<proteinExistence type="inferred from homology"/>
<reference evidence="5 6" key="1">
    <citation type="submission" date="2021-03" db="EMBL/GenBank/DDBJ databases">
        <title>Sequencing the genomes of 1000 actinobacteria strains.</title>
        <authorList>
            <person name="Klenk H.-P."/>
        </authorList>
    </citation>
    <scope>NUCLEOTIDE SEQUENCE [LARGE SCALE GENOMIC DNA]</scope>
    <source>
        <strain evidence="5 6">DSM 15797</strain>
    </source>
</reference>
<dbReference type="InterPro" id="IPR041522">
    <property type="entry name" value="CdaR_GGDEF"/>
</dbReference>
<dbReference type="InterPro" id="IPR012914">
    <property type="entry name" value="PucR_dom"/>
</dbReference>
<dbReference type="InterPro" id="IPR051448">
    <property type="entry name" value="CdaR-like_regulators"/>
</dbReference>